<evidence type="ECO:0000313" key="4">
    <source>
        <dbReference type="Proteomes" id="UP000663064"/>
    </source>
</evidence>
<keyword evidence="2" id="KW-0472">Membrane</keyword>
<dbReference type="AlphaFoldDB" id="A0A871BCJ3"/>
<dbReference type="Proteomes" id="UP000663064">
    <property type="component" value="Chromosome"/>
</dbReference>
<protein>
    <submittedName>
        <fullName evidence="3">Uncharacterized protein</fullName>
    </submittedName>
</protein>
<proteinExistence type="predicted"/>
<reference evidence="3" key="1">
    <citation type="journal article" date="2021" name="Front. Microbiol.">
        <title>Cellular and Genomic Properties of Haloferax gibbonsii LR2-5, the Host of Euryarchaeal Virus HFTV1.</title>
        <authorList>
            <person name="Tittes C."/>
            <person name="Schwarzer S."/>
            <person name="Pfeiffer F."/>
            <person name="Dyall-Smith M."/>
            <person name="Rodriguez-Franco M."/>
            <person name="Oksanen H.M."/>
            <person name="Quax T.E.F."/>
        </authorList>
    </citation>
    <scope>NUCLEOTIDE SEQUENCE</scope>
    <source>
        <strain evidence="3">LR2-5</strain>
    </source>
</reference>
<dbReference type="EMBL" id="CP063205">
    <property type="protein sequence ID" value="QOS10423.1"/>
    <property type="molecule type" value="Genomic_DNA"/>
</dbReference>
<dbReference type="GeneID" id="59457931"/>
<sequence>MAQVIPPVLQLIIGLFGLVTALIATYKFVIQRPRVLLEVKGRDSVLLDDGIHSGLTFTLANRGLRYAEDVYVELKADDWGFGEQRRRREWTVSVSPADEPDEDGGDADDGEESAATDEPHEADDETATERAVDTVLDVRHDIQTYFLAPGEINHIFVDDLLYNGSEFTIFYGDIHLEPFRTYELEYAVGCRTYGPRRGTVEIEAGYDDIEIQNRQPHFIRAWMATVSKIATDVTAAGVAVLDSTLGIDVRRAEVTLQETEIERESVSPTKFRMTPVANLRLSCRLDGPRTVTAKATLYLRSASAEELIGTVTFSAYSLPPGARWETRPPQSQHLTNLFDYNIEYGERYADPALPVELSLSEGVDESPELRAEWEVDSRPPRTGDQRGLAVTDCEYRERDYAAVGTIRNENSVDVTVFAIAHLSTEDGTVLLTPYEEVTVEAGGEESFHIGSELAEKHRERIADCSVVLSNAL</sequence>
<evidence type="ECO:0000256" key="1">
    <source>
        <dbReference type="SAM" id="MobiDB-lite"/>
    </source>
</evidence>
<feature type="compositionally biased region" description="Acidic residues" evidence="1">
    <location>
        <begin position="98"/>
        <end position="126"/>
    </location>
</feature>
<name>A0A871BCJ3_HALGI</name>
<feature type="region of interest" description="Disordered" evidence="1">
    <location>
        <begin position="90"/>
        <end position="128"/>
    </location>
</feature>
<evidence type="ECO:0000313" key="3">
    <source>
        <dbReference type="EMBL" id="QOS10423.1"/>
    </source>
</evidence>
<dbReference type="RefSeq" id="WP_193492867.1">
    <property type="nucleotide sequence ID" value="NZ_CP063205.1"/>
</dbReference>
<keyword evidence="2" id="KW-0812">Transmembrane</keyword>
<accession>A0A871BCJ3</accession>
<organism evidence="3 4">
    <name type="scientific">Haloferax gibbonsii</name>
    <dbReference type="NCBI Taxonomy" id="35746"/>
    <lineage>
        <taxon>Archaea</taxon>
        <taxon>Methanobacteriati</taxon>
        <taxon>Methanobacteriota</taxon>
        <taxon>Stenosarchaea group</taxon>
        <taxon>Halobacteria</taxon>
        <taxon>Halobacteriales</taxon>
        <taxon>Haloferacaceae</taxon>
        <taxon>Haloferax</taxon>
    </lineage>
</organism>
<evidence type="ECO:0000256" key="2">
    <source>
        <dbReference type="SAM" id="Phobius"/>
    </source>
</evidence>
<feature type="transmembrane region" description="Helical" evidence="2">
    <location>
        <begin position="12"/>
        <end position="30"/>
    </location>
</feature>
<gene>
    <name evidence="3" type="ORF">HfgLR_01350</name>
</gene>
<keyword evidence="2" id="KW-1133">Transmembrane helix</keyword>